<dbReference type="RefSeq" id="WP_284392598.1">
    <property type="nucleotide sequence ID" value="NZ_BSNG01000001.1"/>
</dbReference>
<accession>A0ABQ5UJJ8</accession>
<comment type="caution">
    <text evidence="4">The sequence shown here is derived from an EMBL/GenBank/DDBJ whole genome shotgun (WGS) entry which is preliminary data.</text>
</comment>
<evidence type="ECO:0000256" key="1">
    <source>
        <dbReference type="ARBA" id="ARBA00023125"/>
    </source>
</evidence>
<dbReference type="PROSITE" id="PS50977">
    <property type="entry name" value="HTH_TETR_2"/>
    <property type="match status" value="1"/>
</dbReference>
<dbReference type="InterPro" id="IPR009057">
    <property type="entry name" value="Homeodomain-like_sf"/>
</dbReference>
<reference evidence="4" key="2">
    <citation type="submission" date="2023-01" db="EMBL/GenBank/DDBJ databases">
        <title>Draft genome sequence of Devosia yakushimensis strain NBRC 103855.</title>
        <authorList>
            <person name="Sun Q."/>
            <person name="Mori K."/>
        </authorList>
    </citation>
    <scope>NUCLEOTIDE SEQUENCE</scope>
    <source>
        <strain evidence="4">NBRC 103855</strain>
    </source>
</reference>
<dbReference type="SUPFAM" id="SSF46689">
    <property type="entry name" value="Homeodomain-like"/>
    <property type="match status" value="1"/>
</dbReference>
<dbReference type="SUPFAM" id="SSF48498">
    <property type="entry name" value="Tetracyclin repressor-like, C-terminal domain"/>
    <property type="match status" value="1"/>
</dbReference>
<dbReference type="PANTHER" id="PTHR30055">
    <property type="entry name" value="HTH-TYPE TRANSCRIPTIONAL REGULATOR RUTR"/>
    <property type="match status" value="1"/>
</dbReference>
<dbReference type="InterPro" id="IPR036271">
    <property type="entry name" value="Tet_transcr_reg_TetR-rel_C_sf"/>
</dbReference>
<keyword evidence="5" id="KW-1185">Reference proteome</keyword>
<evidence type="ECO:0000313" key="4">
    <source>
        <dbReference type="EMBL" id="GLQ11304.1"/>
    </source>
</evidence>
<proteinExistence type="predicted"/>
<evidence type="ECO:0000313" key="5">
    <source>
        <dbReference type="Proteomes" id="UP001161406"/>
    </source>
</evidence>
<dbReference type="EMBL" id="BSNG01000001">
    <property type="protein sequence ID" value="GLQ11304.1"/>
    <property type="molecule type" value="Genomic_DNA"/>
</dbReference>
<feature type="domain" description="HTH tetR-type" evidence="3">
    <location>
        <begin position="6"/>
        <end position="66"/>
    </location>
</feature>
<sequence length="188" mass="20257">MAKADSLTRMDWILAATAALGQGGVDSVRVEALARALKTSKGSFYWHFKDRPGLLEAVLALWETEGTSDVIAMAANLATPEERLVAVLEEAVRLDLRGIDVAGVEGALRGWAAQDPAIAERIRIVDARRVSYLTEELGRIGQEPGMARRRAEALYLALLGFYGASRYGSATADVAALRDFLDLAMAPP</sequence>
<protein>
    <submittedName>
        <fullName evidence="4">TetR family transcriptional regulator</fullName>
    </submittedName>
</protein>
<dbReference type="InterPro" id="IPR050109">
    <property type="entry name" value="HTH-type_TetR-like_transc_reg"/>
</dbReference>
<dbReference type="InterPro" id="IPR001647">
    <property type="entry name" value="HTH_TetR"/>
</dbReference>
<dbReference type="Gene3D" id="1.10.357.10">
    <property type="entry name" value="Tetracycline Repressor, domain 2"/>
    <property type="match status" value="1"/>
</dbReference>
<name>A0ABQ5UJJ8_9HYPH</name>
<organism evidence="4 5">
    <name type="scientific">Devosia yakushimensis</name>
    <dbReference type="NCBI Taxonomy" id="470028"/>
    <lineage>
        <taxon>Bacteria</taxon>
        <taxon>Pseudomonadati</taxon>
        <taxon>Pseudomonadota</taxon>
        <taxon>Alphaproteobacteria</taxon>
        <taxon>Hyphomicrobiales</taxon>
        <taxon>Devosiaceae</taxon>
        <taxon>Devosia</taxon>
    </lineage>
</organism>
<reference evidence="4" key="1">
    <citation type="journal article" date="2014" name="Int. J. Syst. Evol. Microbiol.">
        <title>Complete genome of a new Firmicutes species belonging to the dominant human colonic microbiota ('Ruminococcus bicirculans') reveals two chromosomes and a selective capacity to utilize plant glucans.</title>
        <authorList>
            <consortium name="NISC Comparative Sequencing Program"/>
            <person name="Wegmann U."/>
            <person name="Louis P."/>
            <person name="Goesmann A."/>
            <person name="Henrissat B."/>
            <person name="Duncan S.H."/>
            <person name="Flint H.J."/>
        </authorList>
    </citation>
    <scope>NUCLEOTIDE SEQUENCE</scope>
    <source>
        <strain evidence="4">NBRC 103855</strain>
    </source>
</reference>
<dbReference type="Pfam" id="PF00440">
    <property type="entry name" value="TetR_N"/>
    <property type="match status" value="1"/>
</dbReference>
<evidence type="ECO:0000256" key="2">
    <source>
        <dbReference type="PROSITE-ProRule" id="PRU00335"/>
    </source>
</evidence>
<gene>
    <name evidence="4" type="ORF">GCM10007913_32360</name>
</gene>
<dbReference type="Proteomes" id="UP001161406">
    <property type="component" value="Unassembled WGS sequence"/>
</dbReference>
<feature type="DNA-binding region" description="H-T-H motif" evidence="2">
    <location>
        <begin position="29"/>
        <end position="48"/>
    </location>
</feature>
<dbReference type="PANTHER" id="PTHR30055:SF239">
    <property type="entry name" value="TRANSCRIPTIONAL REGULATORY PROTEIN"/>
    <property type="match status" value="1"/>
</dbReference>
<keyword evidence="1 2" id="KW-0238">DNA-binding</keyword>
<evidence type="ECO:0000259" key="3">
    <source>
        <dbReference type="PROSITE" id="PS50977"/>
    </source>
</evidence>